<dbReference type="Proteomes" id="UP000440224">
    <property type="component" value="Unassembled WGS sequence"/>
</dbReference>
<comment type="caution">
    <text evidence="1">The sequence shown here is derived from an EMBL/GenBank/DDBJ whole genome shotgun (WGS) entry which is preliminary data.</text>
</comment>
<dbReference type="AlphaFoldDB" id="A0A6N7PR03"/>
<keyword evidence="2" id="KW-1185">Reference proteome</keyword>
<name>A0A6N7PR03_9BACT</name>
<gene>
    <name evidence="1" type="ORF">GF068_21180</name>
</gene>
<dbReference type="OrthoDB" id="5511783at2"/>
<evidence type="ECO:0008006" key="3">
    <source>
        <dbReference type="Google" id="ProtNLM"/>
    </source>
</evidence>
<proteinExistence type="predicted"/>
<accession>A0A6N7PR03</accession>
<evidence type="ECO:0000313" key="1">
    <source>
        <dbReference type="EMBL" id="MRG94413.1"/>
    </source>
</evidence>
<reference evidence="1 2" key="1">
    <citation type="submission" date="2019-10" db="EMBL/GenBank/DDBJ databases">
        <title>A soil myxobacterium in the family Polyangiaceae.</title>
        <authorList>
            <person name="Li Y."/>
            <person name="Wang J."/>
        </authorList>
    </citation>
    <scope>NUCLEOTIDE SEQUENCE [LARGE SCALE GENOMIC DNA]</scope>
    <source>
        <strain evidence="1 2">DSM 14734</strain>
    </source>
</reference>
<evidence type="ECO:0000313" key="2">
    <source>
        <dbReference type="Proteomes" id="UP000440224"/>
    </source>
</evidence>
<dbReference type="RefSeq" id="WP_153821271.1">
    <property type="nucleotide sequence ID" value="NZ_WJIE01000006.1"/>
</dbReference>
<sequence length="187" mass="20372">MIRLEVLGPHTQLLSTLCAKCPQGPAGCCKAPPEVDWSDVGRIVAGGGRDFVLARIAAKELIPTERGLVIRRVKRREAKTEPMERKCVFHGALGCTIRPGLRPATCNYFLCEDTFVEGGERKGEANAARARQAHGALRAAYEQWDAELSAQIAVKYPEGASWNAEFLDWLGEAFVELEASLPLAPLG</sequence>
<dbReference type="EMBL" id="WJIE01000006">
    <property type="protein sequence ID" value="MRG94413.1"/>
    <property type="molecule type" value="Genomic_DNA"/>
</dbReference>
<organism evidence="1 2">
    <name type="scientific">Polyangium spumosum</name>
    <dbReference type="NCBI Taxonomy" id="889282"/>
    <lineage>
        <taxon>Bacteria</taxon>
        <taxon>Pseudomonadati</taxon>
        <taxon>Myxococcota</taxon>
        <taxon>Polyangia</taxon>
        <taxon>Polyangiales</taxon>
        <taxon>Polyangiaceae</taxon>
        <taxon>Polyangium</taxon>
    </lineage>
</organism>
<protein>
    <recommendedName>
        <fullName evidence="3">YkgJ family cysteine cluster protein</fullName>
    </recommendedName>
</protein>